<dbReference type="SUPFAM" id="SSF53067">
    <property type="entry name" value="Actin-like ATPase domain"/>
    <property type="match status" value="1"/>
</dbReference>
<dbReference type="InterPro" id="IPR043129">
    <property type="entry name" value="ATPase_NBD"/>
</dbReference>
<dbReference type="InterPro" id="IPR036390">
    <property type="entry name" value="WH_DNA-bd_sf"/>
</dbReference>
<evidence type="ECO:0000313" key="3">
    <source>
        <dbReference type="Proteomes" id="UP000199347"/>
    </source>
</evidence>
<dbReference type="OrthoDB" id="9810372at2"/>
<organism evidence="2 3">
    <name type="scientific">Afifella marina DSM 2698</name>
    <dbReference type="NCBI Taxonomy" id="1120955"/>
    <lineage>
        <taxon>Bacteria</taxon>
        <taxon>Pseudomonadati</taxon>
        <taxon>Pseudomonadota</taxon>
        <taxon>Alphaproteobacteria</taxon>
        <taxon>Hyphomicrobiales</taxon>
        <taxon>Afifellaceae</taxon>
        <taxon>Afifella</taxon>
    </lineage>
</organism>
<accession>A0A1G5MAG8</accession>
<dbReference type="EMBL" id="FMVW01000001">
    <property type="protein sequence ID" value="SCZ21369.1"/>
    <property type="molecule type" value="Genomic_DNA"/>
</dbReference>
<dbReference type="Proteomes" id="UP000199347">
    <property type="component" value="Unassembled WGS sequence"/>
</dbReference>
<protein>
    <submittedName>
        <fullName evidence="2">Sugar kinase of the NBD/HSP70 family, may contain an N-terminal HTH domain</fullName>
    </submittedName>
</protein>
<proteinExistence type="inferred from homology"/>
<evidence type="ECO:0000313" key="2">
    <source>
        <dbReference type="EMBL" id="SCZ21369.1"/>
    </source>
</evidence>
<dbReference type="PROSITE" id="PS01125">
    <property type="entry name" value="ROK"/>
    <property type="match status" value="1"/>
</dbReference>
<keyword evidence="2" id="KW-0808">Transferase</keyword>
<dbReference type="RefSeq" id="WP_092809080.1">
    <property type="nucleotide sequence ID" value="NZ_FMVW01000001.1"/>
</dbReference>
<dbReference type="SUPFAM" id="SSF46785">
    <property type="entry name" value="Winged helix' DNA-binding domain"/>
    <property type="match status" value="1"/>
</dbReference>
<dbReference type="Gene3D" id="3.30.420.40">
    <property type="match status" value="2"/>
</dbReference>
<keyword evidence="2" id="KW-0418">Kinase</keyword>
<reference evidence="3" key="1">
    <citation type="submission" date="2016-10" db="EMBL/GenBank/DDBJ databases">
        <authorList>
            <person name="Varghese N."/>
            <person name="Submissions S."/>
        </authorList>
    </citation>
    <scope>NUCLEOTIDE SEQUENCE [LARGE SCALE GENOMIC DNA]</scope>
    <source>
        <strain evidence="3">DSM 2698</strain>
    </source>
</reference>
<dbReference type="PANTHER" id="PTHR18964:SF173">
    <property type="entry name" value="GLUCOKINASE"/>
    <property type="match status" value="1"/>
</dbReference>
<gene>
    <name evidence="2" type="ORF">SAMN03080610_00255</name>
</gene>
<dbReference type="GO" id="GO:0016301">
    <property type="term" value="F:kinase activity"/>
    <property type="evidence" value="ECO:0007669"/>
    <property type="project" value="UniProtKB-KW"/>
</dbReference>
<dbReference type="InterPro" id="IPR036388">
    <property type="entry name" value="WH-like_DNA-bd_sf"/>
</dbReference>
<name>A0A1G5MAG8_AFIMA</name>
<dbReference type="AlphaFoldDB" id="A0A1G5MAG8"/>
<dbReference type="STRING" id="1120955.SAMN03080610_00255"/>
<dbReference type="Gene3D" id="1.10.10.10">
    <property type="entry name" value="Winged helix-like DNA-binding domain superfamily/Winged helix DNA-binding domain"/>
    <property type="match status" value="1"/>
</dbReference>
<sequence length="393" mass="41383">MRGFSQLSPTERRLLLEVFWARTSARSDLAGRLDFSKSKINAAITDLIGAGLITEIGPRPSSGGRRAEGLRVTLRDGLIAGVDIRATHMDIALLSPDMSVMARHCEPISVRGEPEPLFARLRDVLDLLLRQLGQERERIRMIGIGVPGPVDFESACLATPPLMPLWEGFSPRQALAADFDVPIFVDNDVNILALGTLWHLSRSADDFLVVKVATGIGCGIICRGQVYRGVDGAAGDVGHICIDPNGPVCHCGNVGCVEAMAAAPAIARAGAAAARSGESPRLLELLQAHGALSPEDVGLASREGDPAANAIIRGAGADVGRMLATLVNFFNPSHVFICGGVATIGPAFLASIRQSVYQRSLALSTRHLAIRPIPHPADAGIVGAGVLGFLEAI</sequence>
<comment type="similarity">
    <text evidence="1">Belongs to the ROK (NagC/XylR) family.</text>
</comment>
<dbReference type="InterPro" id="IPR000600">
    <property type="entry name" value="ROK"/>
</dbReference>
<keyword evidence="3" id="KW-1185">Reference proteome</keyword>
<evidence type="ECO:0000256" key="1">
    <source>
        <dbReference type="ARBA" id="ARBA00006479"/>
    </source>
</evidence>
<dbReference type="PANTHER" id="PTHR18964">
    <property type="entry name" value="ROK (REPRESSOR, ORF, KINASE) FAMILY"/>
    <property type="match status" value="1"/>
</dbReference>
<dbReference type="InterPro" id="IPR049874">
    <property type="entry name" value="ROK_cs"/>
</dbReference>
<dbReference type="Pfam" id="PF00480">
    <property type="entry name" value="ROK"/>
    <property type="match status" value="1"/>
</dbReference>